<evidence type="ECO:0000256" key="1">
    <source>
        <dbReference type="SAM" id="Phobius"/>
    </source>
</evidence>
<gene>
    <name evidence="2" type="ORF">A9458_04415</name>
</gene>
<evidence type="ECO:0000313" key="3">
    <source>
        <dbReference type="Proteomes" id="UP000476009"/>
    </source>
</evidence>
<evidence type="ECO:0000313" key="2">
    <source>
        <dbReference type="EMBL" id="EAK9994089.1"/>
    </source>
</evidence>
<protein>
    <submittedName>
        <fullName evidence="2">Uncharacterized protein</fullName>
    </submittedName>
</protein>
<organism evidence="2 3">
    <name type="scientific">Campylobacter lari</name>
    <dbReference type="NCBI Taxonomy" id="201"/>
    <lineage>
        <taxon>Bacteria</taxon>
        <taxon>Pseudomonadati</taxon>
        <taxon>Campylobacterota</taxon>
        <taxon>Epsilonproteobacteria</taxon>
        <taxon>Campylobacterales</taxon>
        <taxon>Campylobacteraceae</taxon>
        <taxon>Campylobacter</taxon>
    </lineage>
</organism>
<keyword evidence="1" id="KW-0812">Transmembrane</keyword>
<dbReference type="AlphaFoldDB" id="A0A6L1L059"/>
<comment type="caution">
    <text evidence="2">The sequence shown here is derived from an EMBL/GenBank/DDBJ whole genome shotgun (WGS) entry which is preliminary data.</text>
</comment>
<proteinExistence type="predicted"/>
<dbReference type="EMBL" id="AACKNS010000004">
    <property type="protein sequence ID" value="EAK9994089.1"/>
    <property type="molecule type" value="Genomic_DNA"/>
</dbReference>
<dbReference type="Proteomes" id="UP000476009">
    <property type="component" value="Unassembled WGS sequence"/>
</dbReference>
<feature type="transmembrane region" description="Helical" evidence="1">
    <location>
        <begin position="9"/>
        <end position="30"/>
    </location>
</feature>
<keyword evidence="1" id="KW-0472">Membrane</keyword>
<keyword evidence="1" id="KW-1133">Transmembrane helix</keyword>
<name>A0A6L1L059_CAMLA</name>
<reference evidence="2 3" key="1">
    <citation type="submission" date="2018-05" db="EMBL/GenBank/DDBJ databases">
        <authorList>
            <consortium name="PulseNet: The National Subtyping Network for Foodborne Disease Surveillance"/>
            <person name="Tarr C.L."/>
            <person name="Trees E."/>
            <person name="Katz L.S."/>
            <person name="Carleton-Romer H.A."/>
            <person name="Stroika S."/>
            <person name="Kucerova Z."/>
            <person name="Roache K.F."/>
            <person name="Sabol A.L."/>
            <person name="Besser J."/>
            <person name="Gerner-Smidt P."/>
        </authorList>
    </citation>
    <scope>NUCLEOTIDE SEQUENCE [LARGE SCALE GENOMIC DNA]</scope>
    <source>
        <strain evidence="2 3">D5625</strain>
    </source>
</reference>
<accession>A0A6L1L059</accession>
<sequence>MFKSYKKFVIYSLVIPLPFILFLGVLLYVYDPLQLYHEPWFRKKTYHDNLTISAKGIVDYNLFDSLILGSSMLQNTSSSEASSKLGGQFINLSIGGSTFNQRKIILDYILKNKQIKRIIYSLDGYNINLKMQSRMTNDFNFLYDNSNLNDFKIYINTRFILCALTFSLKSKCIGKSSDMENFVKWGYKNDQRELFGGLHKWFNGIQHRHIREALVGIIKSDFDKTVFYKKDHVTLSYNFRYFYDNLVDVVRVYPNVEFNFIIPTYSRAFYKMRGYSNYFKQNSKLYLYNYINTIKWFIATTHKYPNVKIYGFDNLDYADNLSNYNDPVHYDIDMNSMQLDAIKNQTNILTPENMDEYFKIMEEKIKNYDLNPLIEQIKASGILDK</sequence>